<proteinExistence type="predicted"/>
<name>A0A915EP59_9BILA</name>
<dbReference type="AlphaFoldDB" id="A0A915EP59"/>
<evidence type="ECO:0000313" key="2">
    <source>
        <dbReference type="Proteomes" id="UP000887574"/>
    </source>
</evidence>
<protein>
    <submittedName>
        <fullName evidence="3">N-acetyltransferase domain-containing protein</fullName>
    </submittedName>
</protein>
<dbReference type="Proteomes" id="UP000887574">
    <property type="component" value="Unplaced"/>
</dbReference>
<organism evidence="2 3">
    <name type="scientific">Ditylenchus dipsaci</name>
    <dbReference type="NCBI Taxonomy" id="166011"/>
    <lineage>
        <taxon>Eukaryota</taxon>
        <taxon>Metazoa</taxon>
        <taxon>Ecdysozoa</taxon>
        <taxon>Nematoda</taxon>
        <taxon>Chromadorea</taxon>
        <taxon>Rhabditida</taxon>
        <taxon>Tylenchina</taxon>
        <taxon>Tylenchomorpha</taxon>
        <taxon>Sphaerularioidea</taxon>
        <taxon>Anguinidae</taxon>
        <taxon>Anguininae</taxon>
        <taxon>Ditylenchus</taxon>
    </lineage>
</organism>
<dbReference type="Gene3D" id="3.40.630.30">
    <property type="match status" value="1"/>
</dbReference>
<keyword evidence="2" id="KW-1185">Reference proteome</keyword>
<evidence type="ECO:0000313" key="3">
    <source>
        <dbReference type="WBParaSite" id="jg8909"/>
    </source>
</evidence>
<dbReference type="Pfam" id="PF13508">
    <property type="entry name" value="Acetyltransf_7"/>
    <property type="match status" value="1"/>
</dbReference>
<dbReference type="InterPro" id="IPR000182">
    <property type="entry name" value="GNAT_dom"/>
</dbReference>
<accession>A0A915EP59</accession>
<reference evidence="3" key="1">
    <citation type="submission" date="2022-11" db="UniProtKB">
        <authorList>
            <consortium name="WormBaseParasite"/>
        </authorList>
    </citation>
    <scope>IDENTIFICATION</scope>
</reference>
<dbReference type="PROSITE" id="PS51186">
    <property type="entry name" value="GNAT"/>
    <property type="match status" value="1"/>
</dbReference>
<evidence type="ECO:0000259" key="1">
    <source>
        <dbReference type="PROSITE" id="PS51186"/>
    </source>
</evidence>
<dbReference type="InterPro" id="IPR016181">
    <property type="entry name" value="Acyl_CoA_acyltransferase"/>
</dbReference>
<feature type="domain" description="N-acetyltransferase" evidence="1">
    <location>
        <begin position="1"/>
        <end position="97"/>
    </location>
</feature>
<dbReference type="GO" id="GO:0016747">
    <property type="term" value="F:acyltransferase activity, transferring groups other than amino-acyl groups"/>
    <property type="evidence" value="ECO:0007669"/>
    <property type="project" value="InterPro"/>
</dbReference>
<sequence>MVGFLAYTQQTVGKIYVNEFNVAKGEQGNGIGRKVMEHFLLSVDENRNENQKVVIKLRVDKIESKIAHEFYQRCGFVDRTEAGDSTTKYVKMTKTIEGPVGAKNEYCSRRAVPTGRVKLQRARSDKELVEPVEEIDLEKEEVMFDDNSDVSLDC</sequence>
<dbReference type="WBParaSite" id="jg8909">
    <property type="protein sequence ID" value="jg8909"/>
    <property type="gene ID" value="jg8909"/>
</dbReference>
<dbReference type="SUPFAM" id="SSF55729">
    <property type="entry name" value="Acyl-CoA N-acyltransferases (Nat)"/>
    <property type="match status" value="1"/>
</dbReference>